<dbReference type="PANTHER" id="PTHR30154">
    <property type="entry name" value="LEUCINE-RESPONSIVE REGULATORY PROTEIN"/>
    <property type="match status" value="1"/>
</dbReference>
<dbReference type="PROSITE" id="PS00519">
    <property type="entry name" value="HTH_ASNC_1"/>
    <property type="match status" value="1"/>
</dbReference>
<evidence type="ECO:0000313" key="6">
    <source>
        <dbReference type="Proteomes" id="UP000317369"/>
    </source>
</evidence>
<proteinExistence type="predicted"/>
<dbReference type="AlphaFoldDB" id="A0A517YXV6"/>
<evidence type="ECO:0000256" key="3">
    <source>
        <dbReference type="ARBA" id="ARBA00023163"/>
    </source>
</evidence>
<evidence type="ECO:0000256" key="2">
    <source>
        <dbReference type="ARBA" id="ARBA00023125"/>
    </source>
</evidence>
<dbReference type="KEGG" id="pcor:KS4_31140"/>
<dbReference type="InterPro" id="IPR036388">
    <property type="entry name" value="WH-like_DNA-bd_sf"/>
</dbReference>
<dbReference type="InterPro" id="IPR000485">
    <property type="entry name" value="AsnC-type_HTH_dom"/>
</dbReference>
<dbReference type="PRINTS" id="PR00033">
    <property type="entry name" value="HTHASNC"/>
</dbReference>
<sequence length="144" mass="16167">MVPDETDWKITEILRQSYESNNQIARQLGVSEGMVRKRVQRLKEAGILKVRALINPDVLDNQQVAVIGVNVKESRLLDQKASDISDLDCVLSVSVVSGRYDLLVELLVDSNRGMVQFLTETLPQVDGISATESFLLLKSYKKYV</sequence>
<dbReference type="Gene3D" id="3.30.70.920">
    <property type="match status" value="1"/>
</dbReference>
<dbReference type="InterPro" id="IPR011008">
    <property type="entry name" value="Dimeric_a/b-barrel"/>
</dbReference>
<evidence type="ECO:0000259" key="4">
    <source>
        <dbReference type="PROSITE" id="PS50956"/>
    </source>
</evidence>
<dbReference type="Gene3D" id="1.10.10.10">
    <property type="entry name" value="Winged helix-like DNA-binding domain superfamily/Winged helix DNA-binding domain"/>
    <property type="match status" value="1"/>
</dbReference>
<name>A0A517YXV6_9BACT</name>
<dbReference type="InterPro" id="IPR011991">
    <property type="entry name" value="ArsR-like_HTH"/>
</dbReference>
<dbReference type="InterPro" id="IPR036390">
    <property type="entry name" value="WH_DNA-bd_sf"/>
</dbReference>
<dbReference type="EMBL" id="CP036425">
    <property type="protein sequence ID" value="QDU35037.1"/>
    <property type="molecule type" value="Genomic_DNA"/>
</dbReference>
<dbReference type="GO" id="GO:0006355">
    <property type="term" value="P:regulation of DNA-templated transcription"/>
    <property type="evidence" value="ECO:0007669"/>
    <property type="project" value="UniProtKB-ARBA"/>
</dbReference>
<dbReference type="Pfam" id="PF01037">
    <property type="entry name" value="AsnC_trans_reg"/>
    <property type="match status" value="1"/>
</dbReference>
<keyword evidence="3" id="KW-0804">Transcription</keyword>
<reference evidence="5 6" key="1">
    <citation type="submission" date="2019-02" db="EMBL/GenBank/DDBJ databases">
        <title>Deep-cultivation of Planctomycetes and their phenomic and genomic characterization uncovers novel biology.</title>
        <authorList>
            <person name="Wiegand S."/>
            <person name="Jogler M."/>
            <person name="Boedeker C."/>
            <person name="Pinto D."/>
            <person name="Vollmers J."/>
            <person name="Rivas-Marin E."/>
            <person name="Kohn T."/>
            <person name="Peeters S.H."/>
            <person name="Heuer A."/>
            <person name="Rast P."/>
            <person name="Oberbeckmann S."/>
            <person name="Bunk B."/>
            <person name="Jeske O."/>
            <person name="Meyerdierks A."/>
            <person name="Storesund J.E."/>
            <person name="Kallscheuer N."/>
            <person name="Luecker S."/>
            <person name="Lage O.M."/>
            <person name="Pohl T."/>
            <person name="Merkel B.J."/>
            <person name="Hornburger P."/>
            <person name="Mueller R.-W."/>
            <person name="Bruemmer F."/>
            <person name="Labrenz M."/>
            <person name="Spormann A.M."/>
            <person name="Op den Camp H."/>
            <person name="Overmann J."/>
            <person name="Amann R."/>
            <person name="Jetten M.S.M."/>
            <person name="Mascher T."/>
            <person name="Medema M.H."/>
            <person name="Devos D.P."/>
            <person name="Kaster A.-K."/>
            <person name="Ovreas L."/>
            <person name="Rohde M."/>
            <person name="Galperin M.Y."/>
            <person name="Jogler C."/>
        </authorList>
    </citation>
    <scope>NUCLEOTIDE SEQUENCE [LARGE SCALE GENOMIC DNA]</scope>
    <source>
        <strain evidence="5 6">KS4</strain>
    </source>
</reference>
<keyword evidence="2" id="KW-0238">DNA-binding</keyword>
<dbReference type="Proteomes" id="UP000317369">
    <property type="component" value="Chromosome"/>
</dbReference>
<keyword evidence="6" id="KW-1185">Reference proteome</keyword>
<dbReference type="GO" id="GO:0005829">
    <property type="term" value="C:cytosol"/>
    <property type="evidence" value="ECO:0007669"/>
    <property type="project" value="TreeGrafter"/>
</dbReference>
<dbReference type="InterPro" id="IPR019885">
    <property type="entry name" value="Tscrpt_reg_HTH_AsnC-type_CS"/>
</dbReference>
<keyword evidence="1" id="KW-0805">Transcription regulation</keyword>
<dbReference type="RefSeq" id="WP_145079751.1">
    <property type="nucleotide sequence ID" value="NZ_CP036425.1"/>
</dbReference>
<evidence type="ECO:0000313" key="5">
    <source>
        <dbReference type="EMBL" id="QDU35037.1"/>
    </source>
</evidence>
<dbReference type="InterPro" id="IPR019887">
    <property type="entry name" value="Tscrpt_reg_AsnC/Lrp_C"/>
</dbReference>
<dbReference type="CDD" id="cd00090">
    <property type="entry name" value="HTH_ARSR"/>
    <property type="match status" value="1"/>
</dbReference>
<dbReference type="GO" id="GO:0043565">
    <property type="term" value="F:sequence-specific DNA binding"/>
    <property type="evidence" value="ECO:0007669"/>
    <property type="project" value="InterPro"/>
</dbReference>
<dbReference type="SMART" id="SM00344">
    <property type="entry name" value="HTH_ASNC"/>
    <property type="match status" value="1"/>
</dbReference>
<gene>
    <name evidence="5" type="primary">asnC</name>
    <name evidence="5" type="ORF">KS4_31140</name>
</gene>
<feature type="domain" description="HTH asnC-type" evidence="4">
    <location>
        <begin position="1"/>
        <end position="70"/>
    </location>
</feature>
<dbReference type="PROSITE" id="PS50956">
    <property type="entry name" value="HTH_ASNC_2"/>
    <property type="match status" value="1"/>
</dbReference>
<dbReference type="SUPFAM" id="SSF46785">
    <property type="entry name" value="Winged helix' DNA-binding domain"/>
    <property type="match status" value="1"/>
</dbReference>
<dbReference type="SUPFAM" id="SSF54909">
    <property type="entry name" value="Dimeric alpha+beta barrel"/>
    <property type="match status" value="1"/>
</dbReference>
<protein>
    <submittedName>
        <fullName evidence="5">Regulatory protein AsnC</fullName>
    </submittedName>
</protein>
<organism evidence="5 6">
    <name type="scientific">Poriferisphaera corsica</name>
    <dbReference type="NCBI Taxonomy" id="2528020"/>
    <lineage>
        <taxon>Bacteria</taxon>
        <taxon>Pseudomonadati</taxon>
        <taxon>Planctomycetota</taxon>
        <taxon>Phycisphaerae</taxon>
        <taxon>Phycisphaerales</taxon>
        <taxon>Phycisphaeraceae</taxon>
        <taxon>Poriferisphaera</taxon>
    </lineage>
</organism>
<dbReference type="Pfam" id="PF13412">
    <property type="entry name" value="HTH_24"/>
    <property type="match status" value="1"/>
</dbReference>
<evidence type="ECO:0000256" key="1">
    <source>
        <dbReference type="ARBA" id="ARBA00023015"/>
    </source>
</evidence>
<dbReference type="GO" id="GO:0043200">
    <property type="term" value="P:response to amino acid"/>
    <property type="evidence" value="ECO:0007669"/>
    <property type="project" value="TreeGrafter"/>
</dbReference>
<dbReference type="InterPro" id="IPR019888">
    <property type="entry name" value="Tscrpt_reg_AsnC-like"/>
</dbReference>
<accession>A0A517YXV6</accession>
<dbReference type="OrthoDB" id="529868at2"/>
<dbReference type="PANTHER" id="PTHR30154:SF34">
    <property type="entry name" value="TRANSCRIPTIONAL REGULATOR AZLB"/>
    <property type="match status" value="1"/>
</dbReference>